<accession>A0A835HLY8</accession>
<dbReference type="Pfam" id="PF00646">
    <property type="entry name" value="F-box"/>
    <property type="match status" value="1"/>
</dbReference>
<organism evidence="2 3">
    <name type="scientific">Coptis chinensis</name>
    <dbReference type="NCBI Taxonomy" id="261450"/>
    <lineage>
        <taxon>Eukaryota</taxon>
        <taxon>Viridiplantae</taxon>
        <taxon>Streptophyta</taxon>
        <taxon>Embryophyta</taxon>
        <taxon>Tracheophyta</taxon>
        <taxon>Spermatophyta</taxon>
        <taxon>Magnoliopsida</taxon>
        <taxon>Ranunculales</taxon>
        <taxon>Ranunculaceae</taxon>
        <taxon>Coptidoideae</taxon>
        <taxon>Coptis</taxon>
    </lineage>
</organism>
<gene>
    <name evidence="2" type="ORF">IFM89_022938</name>
</gene>
<dbReference type="PROSITE" id="PS50181">
    <property type="entry name" value="FBOX"/>
    <property type="match status" value="1"/>
</dbReference>
<name>A0A835HLY8_9MAGN</name>
<keyword evidence="3" id="KW-1185">Reference proteome</keyword>
<dbReference type="Proteomes" id="UP000631114">
    <property type="component" value="Unassembled WGS sequence"/>
</dbReference>
<evidence type="ECO:0000259" key="1">
    <source>
        <dbReference type="PROSITE" id="PS50181"/>
    </source>
</evidence>
<evidence type="ECO:0000313" key="2">
    <source>
        <dbReference type="EMBL" id="KAF9601770.1"/>
    </source>
</evidence>
<dbReference type="CDD" id="cd22157">
    <property type="entry name" value="F-box_AtFBW1-like"/>
    <property type="match status" value="1"/>
</dbReference>
<dbReference type="SUPFAM" id="SSF81383">
    <property type="entry name" value="F-box domain"/>
    <property type="match status" value="1"/>
</dbReference>
<dbReference type="PANTHER" id="PTHR46301">
    <property type="entry name" value="F-BOX/KELCH-REPEAT PROTEIN"/>
    <property type="match status" value="1"/>
</dbReference>
<dbReference type="PANTHER" id="PTHR46301:SF77">
    <property type="entry name" value="F-BOX ONLY PROTEIN 6"/>
    <property type="match status" value="1"/>
</dbReference>
<dbReference type="AlphaFoldDB" id="A0A835HLY8"/>
<protein>
    <recommendedName>
        <fullName evidence="1">F-box domain-containing protein</fullName>
    </recommendedName>
</protein>
<feature type="domain" description="F-box" evidence="1">
    <location>
        <begin position="37"/>
        <end position="84"/>
    </location>
</feature>
<proteinExistence type="predicted"/>
<evidence type="ECO:0000313" key="3">
    <source>
        <dbReference type="Proteomes" id="UP000631114"/>
    </source>
</evidence>
<sequence>MGKWYSKMLQRNLSLTCFGTGKVNDSEKKANAKVEQIWNNANIPDDVLVEILGRLPAKSLARIKCVCKHWWSYIYHVNGFTQSMMTTLNLADEEFGEITGPDVNVYLLRCSYWLRELGGYLTLGHTPLNERNTVTMWGLCLMMDGYLVANGLLELPEVVENWRQVPDRREGYRGGVQRTGIQDGAEFVCKDLIGNTNLMNAANSLPELKKQK</sequence>
<dbReference type="Gene3D" id="1.20.1280.50">
    <property type="match status" value="1"/>
</dbReference>
<dbReference type="InterPro" id="IPR036047">
    <property type="entry name" value="F-box-like_dom_sf"/>
</dbReference>
<dbReference type="SMART" id="SM00256">
    <property type="entry name" value="FBOX"/>
    <property type="match status" value="1"/>
</dbReference>
<comment type="caution">
    <text evidence="2">The sequence shown here is derived from an EMBL/GenBank/DDBJ whole genome shotgun (WGS) entry which is preliminary data.</text>
</comment>
<dbReference type="EMBL" id="JADFTS010000006">
    <property type="protein sequence ID" value="KAF9601770.1"/>
    <property type="molecule type" value="Genomic_DNA"/>
</dbReference>
<reference evidence="2 3" key="1">
    <citation type="submission" date="2020-10" db="EMBL/GenBank/DDBJ databases">
        <title>The Coptis chinensis genome and diversification of protoberbering-type alkaloids.</title>
        <authorList>
            <person name="Wang B."/>
            <person name="Shu S."/>
            <person name="Song C."/>
            <person name="Liu Y."/>
        </authorList>
    </citation>
    <scope>NUCLEOTIDE SEQUENCE [LARGE SCALE GENOMIC DNA]</scope>
    <source>
        <strain evidence="2">HL-2020</strain>
        <tissue evidence="2">Leaf</tissue>
    </source>
</reference>
<dbReference type="OrthoDB" id="1750034at2759"/>
<dbReference type="InterPro" id="IPR001810">
    <property type="entry name" value="F-box_dom"/>
</dbReference>